<organism evidence="2 3">
    <name type="scientific">Methylophilus flavus</name>
    <dbReference type="NCBI Taxonomy" id="640084"/>
    <lineage>
        <taxon>Bacteria</taxon>
        <taxon>Pseudomonadati</taxon>
        <taxon>Pseudomonadota</taxon>
        <taxon>Betaproteobacteria</taxon>
        <taxon>Nitrosomonadales</taxon>
        <taxon>Methylophilaceae</taxon>
        <taxon>Methylophilus</taxon>
    </lineage>
</organism>
<feature type="transmembrane region" description="Helical" evidence="1">
    <location>
        <begin position="41"/>
        <end position="61"/>
    </location>
</feature>
<name>A0ABW3PID8_9PROT</name>
<feature type="transmembrane region" description="Helical" evidence="1">
    <location>
        <begin position="67"/>
        <end position="85"/>
    </location>
</feature>
<keyword evidence="1" id="KW-1133">Transmembrane helix</keyword>
<keyword evidence="1" id="KW-0472">Membrane</keyword>
<dbReference type="RefSeq" id="WP_379034820.1">
    <property type="nucleotide sequence ID" value="NZ_JBHTLN010000002.1"/>
</dbReference>
<evidence type="ECO:0000256" key="1">
    <source>
        <dbReference type="SAM" id="Phobius"/>
    </source>
</evidence>
<reference evidence="3" key="1">
    <citation type="journal article" date="2019" name="Int. J. Syst. Evol. Microbiol.">
        <title>The Global Catalogue of Microorganisms (GCM) 10K type strain sequencing project: providing services to taxonomists for standard genome sequencing and annotation.</title>
        <authorList>
            <consortium name="The Broad Institute Genomics Platform"/>
            <consortium name="The Broad Institute Genome Sequencing Center for Infectious Disease"/>
            <person name="Wu L."/>
            <person name="Ma J."/>
        </authorList>
    </citation>
    <scope>NUCLEOTIDE SEQUENCE [LARGE SCALE GENOMIC DNA]</scope>
    <source>
        <strain evidence="3">CCUG 58411</strain>
    </source>
</reference>
<keyword evidence="3" id="KW-1185">Reference proteome</keyword>
<gene>
    <name evidence="2" type="ORF">ACFQ2T_12270</name>
</gene>
<protein>
    <submittedName>
        <fullName evidence="2">Uncharacterized protein</fullName>
    </submittedName>
</protein>
<keyword evidence="1" id="KW-0812">Transmembrane</keyword>
<evidence type="ECO:0000313" key="3">
    <source>
        <dbReference type="Proteomes" id="UP001597206"/>
    </source>
</evidence>
<feature type="transmembrane region" description="Helical" evidence="1">
    <location>
        <begin position="6"/>
        <end position="29"/>
    </location>
</feature>
<sequence length="91" mass="9936">MENMNSKLIVAQIVCVLAPLIFYVFTDFVERKLPEIARGGWRIFRIGGFIALAGAWIAVYLLEIEVAAVLTMAGSIIGGIGLIILSTSRRP</sequence>
<dbReference type="Proteomes" id="UP001597206">
    <property type="component" value="Unassembled WGS sequence"/>
</dbReference>
<comment type="caution">
    <text evidence="2">The sequence shown here is derived from an EMBL/GenBank/DDBJ whole genome shotgun (WGS) entry which is preliminary data.</text>
</comment>
<accession>A0ABW3PID8</accession>
<evidence type="ECO:0000313" key="2">
    <source>
        <dbReference type="EMBL" id="MFD1123286.1"/>
    </source>
</evidence>
<proteinExistence type="predicted"/>
<dbReference type="EMBL" id="JBHTLN010000002">
    <property type="protein sequence ID" value="MFD1123286.1"/>
    <property type="molecule type" value="Genomic_DNA"/>
</dbReference>